<protein>
    <submittedName>
        <fullName evidence="2">Uncharacterized protein</fullName>
    </submittedName>
</protein>
<feature type="region of interest" description="Disordered" evidence="1">
    <location>
        <begin position="92"/>
        <end position="133"/>
    </location>
</feature>
<proteinExistence type="predicted"/>
<organism evidence="2 3">
    <name type="scientific">Cinchona calisaya</name>
    <dbReference type="NCBI Taxonomy" id="153742"/>
    <lineage>
        <taxon>Eukaryota</taxon>
        <taxon>Viridiplantae</taxon>
        <taxon>Streptophyta</taxon>
        <taxon>Embryophyta</taxon>
        <taxon>Tracheophyta</taxon>
        <taxon>Spermatophyta</taxon>
        <taxon>Magnoliopsida</taxon>
        <taxon>eudicotyledons</taxon>
        <taxon>Gunneridae</taxon>
        <taxon>Pentapetalae</taxon>
        <taxon>asterids</taxon>
        <taxon>lamiids</taxon>
        <taxon>Gentianales</taxon>
        <taxon>Rubiaceae</taxon>
        <taxon>Cinchonoideae</taxon>
        <taxon>Cinchoneae</taxon>
        <taxon>Cinchona</taxon>
    </lineage>
</organism>
<feature type="compositionally biased region" description="Polar residues" evidence="1">
    <location>
        <begin position="96"/>
        <end position="109"/>
    </location>
</feature>
<feature type="region of interest" description="Disordered" evidence="1">
    <location>
        <begin position="1"/>
        <end position="22"/>
    </location>
</feature>
<sequence>MQKAPRGRKSGSDPNSLVPINPGNKLIKQLNGGYNEVLQETKQFGQVESCSKDNMLLERQNITLDNNMKSTMQDVENDTLVVDDLIKPEMALSSGRVPSTDLNMPSGNSDDMIVDGGRIQISPPEKSEKEKKR</sequence>
<evidence type="ECO:0000313" key="3">
    <source>
        <dbReference type="Proteomes" id="UP001630127"/>
    </source>
</evidence>
<name>A0ABD3ANK6_9GENT</name>
<dbReference type="AlphaFoldDB" id="A0ABD3ANK6"/>
<accession>A0ABD3ANK6</accession>
<evidence type="ECO:0000256" key="1">
    <source>
        <dbReference type="SAM" id="MobiDB-lite"/>
    </source>
</evidence>
<dbReference type="Proteomes" id="UP001630127">
    <property type="component" value="Unassembled WGS sequence"/>
</dbReference>
<dbReference type="EMBL" id="JBJUIK010000003">
    <property type="protein sequence ID" value="KAL3532770.1"/>
    <property type="molecule type" value="Genomic_DNA"/>
</dbReference>
<comment type="caution">
    <text evidence="2">The sequence shown here is derived from an EMBL/GenBank/DDBJ whole genome shotgun (WGS) entry which is preliminary data.</text>
</comment>
<gene>
    <name evidence="2" type="ORF">ACH5RR_006291</name>
</gene>
<keyword evidence="3" id="KW-1185">Reference proteome</keyword>
<evidence type="ECO:0000313" key="2">
    <source>
        <dbReference type="EMBL" id="KAL3532770.1"/>
    </source>
</evidence>
<reference evidence="2 3" key="1">
    <citation type="submission" date="2024-11" db="EMBL/GenBank/DDBJ databases">
        <title>A near-complete genome assembly of Cinchona calisaya.</title>
        <authorList>
            <person name="Lian D.C."/>
            <person name="Zhao X.W."/>
            <person name="Wei L."/>
        </authorList>
    </citation>
    <scope>NUCLEOTIDE SEQUENCE [LARGE SCALE GENOMIC DNA]</scope>
    <source>
        <tissue evidence="2">Nenye</tissue>
    </source>
</reference>